<evidence type="ECO:0000313" key="1">
    <source>
        <dbReference type="EMBL" id="EDT03859.1"/>
    </source>
</evidence>
<dbReference type="EMBL" id="ABLC01000055">
    <property type="protein sequence ID" value="EDT03859.1"/>
    <property type="molecule type" value="Genomic_DNA"/>
</dbReference>
<accession>B1FEY1</accession>
<evidence type="ECO:0000313" key="2">
    <source>
        <dbReference type="Proteomes" id="UP000005463"/>
    </source>
</evidence>
<reference evidence="1 2" key="1">
    <citation type="submission" date="2008-03" db="EMBL/GenBank/DDBJ databases">
        <title>Sequencing of the draft genome and assembly of Burkholderia ambifaria IOP40-10.</title>
        <authorList>
            <consortium name="US DOE Joint Genome Institute (JGI-PGF)"/>
            <person name="Copeland A."/>
            <person name="Lucas S."/>
            <person name="Lapidus A."/>
            <person name="Glavina del Rio T."/>
            <person name="Dalin E."/>
            <person name="Tice H."/>
            <person name="Bruce D."/>
            <person name="Goodwin L."/>
            <person name="Pitluck S."/>
            <person name="Larimer F."/>
            <person name="Land M.L."/>
            <person name="Hauser L."/>
            <person name="Tiedje J."/>
            <person name="Richardson P."/>
        </authorList>
    </citation>
    <scope>NUCLEOTIDE SEQUENCE [LARGE SCALE GENOMIC DNA]</scope>
    <source>
        <strain evidence="1 2">IOP40-10</strain>
    </source>
</reference>
<name>B1FEY1_9BURK</name>
<comment type="caution">
    <text evidence="1">The sequence shown here is derived from an EMBL/GenBank/DDBJ whole genome shotgun (WGS) entry which is preliminary data.</text>
</comment>
<sequence length="178" mass="18621">MSPWLLTSVFDAANVAEPFDWMLPDVLLMIGAVSFAFLSARIEPDVLSIAWLESRVTLAPSIPAVNPGTPAVVCNVELAVCALRIVSPVTDSVPLACMAPRVLSTVVPDTVTSLLPPIWPATFDTIPALRTVSTPSATSEPASFVTDAALTVAAPLDEIAPPALRNAPVVSVTPLPRT</sequence>
<dbReference type="Proteomes" id="UP000005463">
    <property type="component" value="Unassembled WGS sequence"/>
</dbReference>
<dbReference type="AlphaFoldDB" id="B1FEY1"/>
<protein>
    <submittedName>
        <fullName evidence="1">Uncharacterized protein</fullName>
    </submittedName>
</protein>
<proteinExistence type="predicted"/>
<gene>
    <name evidence="1" type="ORF">BamIOP4010DRAFT_2591</name>
</gene>
<organism evidence="1 2">
    <name type="scientific">Burkholderia ambifaria IOP40-10</name>
    <dbReference type="NCBI Taxonomy" id="396596"/>
    <lineage>
        <taxon>Bacteria</taxon>
        <taxon>Pseudomonadati</taxon>
        <taxon>Pseudomonadota</taxon>
        <taxon>Betaproteobacteria</taxon>
        <taxon>Burkholderiales</taxon>
        <taxon>Burkholderiaceae</taxon>
        <taxon>Burkholderia</taxon>
        <taxon>Burkholderia cepacia complex</taxon>
    </lineage>
</organism>